<gene>
    <name evidence="2" type="ORF">GCM10009811_31550</name>
</gene>
<proteinExistence type="predicted"/>
<keyword evidence="1" id="KW-0472">Membrane</keyword>
<organism evidence="2 3">
    <name type="scientific">Nostocoides veronense</name>
    <dbReference type="NCBI Taxonomy" id="330836"/>
    <lineage>
        <taxon>Bacteria</taxon>
        <taxon>Bacillati</taxon>
        <taxon>Actinomycetota</taxon>
        <taxon>Actinomycetes</taxon>
        <taxon>Micrococcales</taxon>
        <taxon>Intrasporangiaceae</taxon>
        <taxon>Nostocoides</taxon>
    </lineage>
</organism>
<dbReference type="EMBL" id="BAAAPO010000050">
    <property type="protein sequence ID" value="GAA1805715.1"/>
    <property type="molecule type" value="Genomic_DNA"/>
</dbReference>
<keyword evidence="1" id="KW-0812">Transmembrane</keyword>
<keyword evidence="3" id="KW-1185">Reference proteome</keyword>
<accession>A0ABP4Y6W5</accession>
<reference evidence="3" key="1">
    <citation type="journal article" date="2019" name="Int. J. Syst. Evol. Microbiol.">
        <title>The Global Catalogue of Microorganisms (GCM) 10K type strain sequencing project: providing services to taxonomists for standard genome sequencing and annotation.</title>
        <authorList>
            <consortium name="The Broad Institute Genomics Platform"/>
            <consortium name="The Broad Institute Genome Sequencing Center for Infectious Disease"/>
            <person name="Wu L."/>
            <person name="Ma J."/>
        </authorList>
    </citation>
    <scope>NUCLEOTIDE SEQUENCE [LARGE SCALE GENOMIC DNA]</scope>
    <source>
        <strain evidence="3">JCM 15592</strain>
    </source>
</reference>
<protein>
    <submittedName>
        <fullName evidence="2">Uncharacterized protein</fullName>
    </submittedName>
</protein>
<feature type="transmembrane region" description="Helical" evidence="1">
    <location>
        <begin position="66"/>
        <end position="99"/>
    </location>
</feature>
<dbReference type="Proteomes" id="UP001499938">
    <property type="component" value="Unassembled WGS sequence"/>
</dbReference>
<feature type="transmembrane region" description="Helical" evidence="1">
    <location>
        <begin position="35"/>
        <end position="54"/>
    </location>
</feature>
<name>A0ABP4Y6W5_9MICO</name>
<comment type="caution">
    <text evidence="2">The sequence shown here is derived from an EMBL/GenBank/DDBJ whole genome shotgun (WGS) entry which is preliminary data.</text>
</comment>
<evidence type="ECO:0000256" key="1">
    <source>
        <dbReference type="SAM" id="Phobius"/>
    </source>
</evidence>
<sequence length="136" mass="14010">MQVVGLFGRQRTTVTAVTLLVEAYRPRIVTRPFSAVLPALGSVMVVLGPVAAAASGSAFPGRAAEAAWPALVVLAAGAPAAELAAAATGTVTAAAATAARVVRRRDRMRVSDVRVGPMFEVPPEREDSSRVSKCRG</sequence>
<evidence type="ECO:0000313" key="2">
    <source>
        <dbReference type="EMBL" id="GAA1805715.1"/>
    </source>
</evidence>
<evidence type="ECO:0000313" key="3">
    <source>
        <dbReference type="Proteomes" id="UP001499938"/>
    </source>
</evidence>
<keyword evidence="1" id="KW-1133">Transmembrane helix</keyword>